<comment type="cofactor">
    <cofactor evidence="1">
        <name>Fe(2+)</name>
        <dbReference type="ChEBI" id="CHEBI:29033"/>
    </cofactor>
</comment>
<keyword evidence="13" id="KW-1185">Reference proteome</keyword>
<keyword evidence="7" id="KW-0805">Transcription regulation</keyword>
<evidence type="ECO:0000256" key="5">
    <source>
        <dbReference type="ARBA" id="ARBA00023002"/>
    </source>
</evidence>
<dbReference type="Proteomes" id="UP000325902">
    <property type="component" value="Unassembled WGS sequence"/>
</dbReference>
<dbReference type="Gene3D" id="2.60.120.650">
    <property type="entry name" value="Cupin"/>
    <property type="match status" value="1"/>
</dbReference>
<dbReference type="EMBL" id="VCHE01000072">
    <property type="protein sequence ID" value="KAB2572716.1"/>
    <property type="molecule type" value="Genomic_DNA"/>
</dbReference>
<comment type="similarity">
    <text evidence="2">Belongs to the JHDM1 histone demethylase family.</text>
</comment>
<dbReference type="PANTHER" id="PTHR23123">
    <property type="entry name" value="PHD/F-BOX CONTAINING PROTEIN"/>
    <property type="match status" value="1"/>
</dbReference>
<evidence type="ECO:0000256" key="4">
    <source>
        <dbReference type="ARBA" id="ARBA00022723"/>
    </source>
</evidence>
<protein>
    <recommendedName>
        <fullName evidence="3">[histone H3]-dimethyl-L-lysine(36) demethylase</fullName>
        <ecNumber evidence="3">1.14.11.27</ecNumber>
    </recommendedName>
    <alternativeName>
        <fullName evidence="9">[Histone-H3]-lysine-36 demethylase 1</fullName>
    </alternativeName>
</protein>
<name>A0A5N5D4T3_9PEZI</name>
<dbReference type="PROSITE" id="PS51184">
    <property type="entry name" value="JMJC"/>
    <property type="match status" value="1"/>
</dbReference>
<evidence type="ECO:0000313" key="13">
    <source>
        <dbReference type="Proteomes" id="UP000325902"/>
    </source>
</evidence>
<accession>A0A5N5D4T3</accession>
<feature type="domain" description="JmjC" evidence="11">
    <location>
        <begin position="206"/>
        <end position="352"/>
    </location>
</feature>
<evidence type="ECO:0000256" key="8">
    <source>
        <dbReference type="ARBA" id="ARBA00023163"/>
    </source>
</evidence>
<dbReference type="InterPro" id="IPR036361">
    <property type="entry name" value="SAP_dom_sf"/>
</dbReference>
<dbReference type="InterPro" id="IPR050690">
    <property type="entry name" value="JHDM1_Histone_Demethylase"/>
</dbReference>
<evidence type="ECO:0000256" key="7">
    <source>
        <dbReference type="ARBA" id="ARBA00023015"/>
    </source>
</evidence>
<evidence type="ECO:0000256" key="2">
    <source>
        <dbReference type="ARBA" id="ARBA00008037"/>
    </source>
</evidence>
<evidence type="ECO:0000256" key="10">
    <source>
        <dbReference type="ARBA" id="ARBA00047915"/>
    </source>
</evidence>
<proteinExistence type="inferred from homology"/>
<comment type="caution">
    <text evidence="12">The sequence shown here is derived from an EMBL/GenBank/DDBJ whole genome shotgun (WGS) entry which is preliminary data.</text>
</comment>
<evidence type="ECO:0000256" key="9">
    <source>
        <dbReference type="ARBA" id="ARBA00031083"/>
    </source>
</evidence>
<dbReference type="SMART" id="SM00558">
    <property type="entry name" value="JmjC"/>
    <property type="match status" value="1"/>
</dbReference>
<evidence type="ECO:0000256" key="1">
    <source>
        <dbReference type="ARBA" id="ARBA00001954"/>
    </source>
</evidence>
<organism evidence="12 13">
    <name type="scientific">Lasiodiplodia theobromae</name>
    <dbReference type="NCBI Taxonomy" id="45133"/>
    <lineage>
        <taxon>Eukaryota</taxon>
        <taxon>Fungi</taxon>
        <taxon>Dikarya</taxon>
        <taxon>Ascomycota</taxon>
        <taxon>Pezizomycotina</taxon>
        <taxon>Dothideomycetes</taxon>
        <taxon>Dothideomycetes incertae sedis</taxon>
        <taxon>Botryosphaeriales</taxon>
        <taxon>Botryosphaeriaceae</taxon>
        <taxon>Lasiodiplodia</taxon>
    </lineage>
</organism>
<dbReference type="AlphaFoldDB" id="A0A5N5D4T3"/>
<dbReference type="GO" id="GO:0140680">
    <property type="term" value="F:histone H3K36me/H3K36me2 demethylase activity"/>
    <property type="evidence" value="ECO:0007669"/>
    <property type="project" value="UniProtKB-EC"/>
</dbReference>
<dbReference type="InterPro" id="IPR003347">
    <property type="entry name" value="JmjC_dom"/>
</dbReference>
<evidence type="ECO:0000259" key="11">
    <source>
        <dbReference type="PROSITE" id="PS51184"/>
    </source>
</evidence>
<sequence length="471" mass="51394">MSDSSGNVKADKIKQSKRKRRAIHAALTPIEWGDYNIDFAISDSEGAKEISGFIQDLDAEAQFAKTRACVVNELDLAAPSKSNLDLIQLLITQPGLPQDEVTLVESSDDLQRHLSQAFRLPLLHRTTDARPSIIPHQLNLAEFLRHMSDDKDAGISVYDYSIADAEDRTYSTSVANLCSSFPSRPNAPALNFLDIQNRTGFHFCPLAVKLHDLVFRTAARTRGDKGKTASSWTPPDSPEFFLASMQNAISSIHIDSGGGNTWIAILEGRKIWYFPRFADDQSVLQLAAAGSLAPEHYPHGWVKVELRAGDVLIMPPGLPHAVFTPEDCLSVGGQFYTAPNLGKSLRTLDLQERNPGISNEDLASSAYATWTFLLKNGCALLKPTDKMSVASNALTLDSSSSTPKISAKEVKAQLTARGIEFDKKAKLSDLLASLLQHYRDGDDSTPGSVDIQRQLFLQSLGTAVSAIQQGS</sequence>
<keyword evidence="8" id="KW-0804">Transcription</keyword>
<dbReference type="OrthoDB" id="4494329at2759"/>
<keyword evidence="4" id="KW-0479">Metal-binding</keyword>
<gene>
    <name evidence="12" type="primary">JHD1</name>
    <name evidence="12" type="ORF">DBV05_g8599</name>
</gene>
<evidence type="ECO:0000256" key="3">
    <source>
        <dbReference type="ARBA" id="ARBA00013246"/>
    </source>
</evidence>
<evidence type="ECO:0000256" key="6">
    <source>
        <dbReference type="ARBA" id="ARBA00023004"/>
    </source>
</evidence>
<keyword evidence="6" id="KW-0408">Iron</keyword>
<dbReference type="GO" id="GO:0046872">
    <property type="term" value="F:metal ion binding"/>
    <property type="evidence" value="ECO:0007669"/>
    <property type="project" value="UniProtKB-KW"/>
</dbReference>
<evidence type="ECO:0000313" key="12">
    <source>
        <dbReference type="EMBL" id="KAB2572716.1"/>
    </source>
</evidence>
<comment type="catalytic activity">
    <reaction evidence="10">
        <text>N(6),N(6)-dimethyl-L-lysyl(36)-[histone H3] + 2 2-oxoglutarate + 2 O2 = L-lysyl(36)-[histone H3] + 2 formaldehyde + 2 succinate + 2 CO2</text>
        <dbReference type="Rhea" id="RHEA:42032"/>
        <dbReference type="Rhea" id="RHEA-COMP:9785"/>
        <dbReference type="Rhea" id="RHEA-COMP:9787"/>
        <dbReference type="ChEBI" id="CHEBI:15379"/>
        <dbReference type="ChEBI" id="CHEBI:16526"/>
        <dbReference type="ChEBI" id="CHEBI:16810"/>
        <dbReference type="ChEBI" id="CHEBI:16842"/>
        <dbReference type="ChEBI" id="CHEBI:29969"/>
        <dbReference type="ChEBI" id="CHEBI:30031"/>
        <dbReference type="ChEBI" id="CHEBI:61976"/>
        <dbReference type="EC" id="1.14.11.27"/>
    </reaction>
</comment>
<dbReference type="SUPFAM" id="SSF51197">
    <property type="entry name" value="Clavaminate synthase-like"/>
    <property type="match status" value="1"/>
</dbReference>
<reference evidence="12 13" key="1">
    <citation type="journal article" date="2019" name="Sci. Rep.">
        <title>A multi-omics analysis of the grapevine pathogen Lasiodiplodia theobromae reveals that temperature affects the expression of virulence- and pathogenicity-related genes.</title>
        <authorList>
            <person name="Felix C."/>
            <person name="Meneses R."/>
            <person name="Goncalves M.F.M."/>
            <person name="Tilleman L."/>
            <person name="Duarte A.S."/>
            <person name="Jorrin-Novo J.V."/>
            <person name="Van de Peer Y."/>
            <person name="Deforce D."/>
            <person name="Van Nieuwerburgh F."/>
            <person name="Esteves A.C."/>
            <person name="Alves A."/>
        </authorList>
    </citation>
    <scope>NUCLEOTIDE SEQUENCE [LARGE SCALE GENOMIC DNA]</scope>
    <source>
        <strain evidence="12 13">LA-SOL3</strain>
    </source>
</reference>
<keyword evidence="5" id="KW-0560">Oxidoreductase</keyword>
<dbReference type="Gene3D" id="1.10.720.30">
    <property type="entry name" value="SAP domain"/>
    <property type="match status" value="1"/>
</dbReference>
<dbReference type="EC" id="1.14.11.27" evidence="3"/>